<organism evidence="1 2">
    <name type="scientific">Elysia crispata</name>
    <name type="common">lettuce slug</name>
    <dbReference type="NCBI Taxonomy" id="231223"/>
    <lineage>
        <taxon>Eukaryota</taxon>
        <taxon>Metazoa</taxon>
        <taxon>Spiralia</taxon>
        <taxon>Lophotrochozoa</taxon>
        <taxon>Mollusca</taxon>
        <taxon>Gastropoda</taxon>
        <taxon>Heterobranchia</taxon>
        <taxon>Euthyneura</taxon>
        <taxon>Panpulmonata</taxon>
        <taxon>Sacoglossa</taxon>
        <taxon>Placobranchoidea</taxon>
        <taxon>Plakobranchidae</taxon>
        <taxon>Elysia</taxon>
    </lineage>
</organism>
<proteinExistence type="predicted"/>
<evidence type="ECO:0000313" key="1">
    <source>
        <dbReference type="EMBL" id="KAK3697272.1"/>
    </source>
</evidence>
<name>A0AAE0XMK3_9GAST</name>
<gene>
    <name evidence="1" type="ORF">RRG08_051075</name>
</gene>
<dbReference type="Proteomes" id="UP001283361">
    <property type="component" value="Unassembled WGS sequence"/>
</dbReference>
<keyword evidence="2" id="KW-1185">Reference proteome</keyword>
<dbReference type="AlphaFoldDB" id="A0AAE0XMK3"/>
<protein>
    <submittedName>
        <fullName evidence="1">Uncharacterized protein</fullName>
    </submittedName>
</protein>
<feature type="non-terminal residue" evidence="1">
    <location>
        <position position="1"/>
    </location>
</feature>
<reference evidence="1" key="1">
    <citation type="journal article" date="2023" name="G3 (Bethesda)">
        <title>A reference genome for the long-term kleptoplast-retaining sea slug Elysia crispata morphotype clarki.</title>
        <authorList>
            <person name="Eastman K.E."/>
            <person name="Pendleton A.L."/>
            <person name="Shaikh M.A."/>
            <person name="Suttiyut T."/>
            <person name="Ogas R."/>
            <person name="Tomko P."/>
            <person name="Gavelis G."/>
            <person name="Widhalm J.R."/>
            <person name="Wisecaver J.H."/>
        </authorList>
    </citation>
    <scope>NUCLEOTIDE SEQUENCE</scope>
    <source>
        <strain evidence="1">ECLA1</strain>
    </source>
</reference>
<sequence>IRYNAYTGTKSPQENFAHLPTSIMYVNRTTGEPSFAQWNYRILCSPIEQDIPLKYLKQVSSKWNTSPLHKTQSNNS</sequence>
<evidence type="ECO:0000313" key="2">
    <source>
        <dbReference type="Proteomes" id="UP001283361"/>
    </source>
</evidence>
<dbReference type="EMBL" id="JAWDGP010008017">
    <property type="protein sequence ID" value="KAK3697272.1"/>
    <property type="molecule type" value="Genomic_DNA"/>
</dbReference>
<accession>A0AAE0XMK3</accession>
<comment type="caution">
    <text evidence="1">The sequence shown here is derived from an EMBL/GenBank/DDBJ whole genome shotgun (WGS) entry which is preliminary data.</text>
</comment>